<accession>A0A2K1QK83</accession>
<dbReference type="AlphaFoldDB" id="A0A2K1QK83"/>
<evidence type="ECO:0000313" key="1">
    <source>
        <dbReference type="EMBL" id="PNS15290.1"/>
    </source>
</evidence>
<sequence>MSNPMTYDRSADIAQDAAKFEQLIEALHHVQTGDPVLGENARYTLQPRKGYTAARQKRLDEYSGPDEHTEALLEVKGSDWFTNPRKFFDTKGATGVGGAPCHPLISFVVDFDNIDRDIA</sequence>
<gene>
    <name evidence="1" type="ORF">CAC42_5461</name>
</gene>
<evidence type="ECO:0000313" key="2">
    <source>
        <dbReference type="Proteomes" id="UP000243797"/>
    </source>
</evidence>
<comment type="caution">
    <text evidence="1">The sequence shown here is derived from an EMBL/GenBank/DDBJ whole genome shotgun (WGS) entry which is preliminary data.</text>
</comment>
<reference evidence="1 2" key="1">
    <citation type="submission" date="2017-06" db="EMBL/GenBank/DDBJ databases">
        <title>Draft genome sequence of a variant of Elsinoe murrayae.</title>
        <authorList>
            <person name="Cheng Q."/>
        </authorList>
    </citation>
    <scope>NUCLEOTIDE SEQUENCE [LARGE SCALE GENOMIC DNA]</scope>
    <source>
        <strain evidence="1 2">CQ-2017a</strain>
    </source>
</reference>
<protein>
    <submittedName>
        <fullName evidence="1">Uncharacterized protein</fullName>
    </submittedName>
</protein>
<dbReference type="InParanoid" id="A0A2K1QK83"/>
<dbReference type="OrthoDB" id="3937287at2759"/>
<dbReference type="Proteomes" id="UP000243797">
    <property type="component" value="Unassembled WGS sequence"/>
</dbReference>
<keyword evidence="2" id="KW-1185">Reference proteome</keyword>
<organism evidence="1 2">
    <name type="scientific">Sphaceloma murrayae</name>
    <dbReference type="NCBI Taxonomy" id="2082308"/>
    <lineage>
        <taxon>Eukaryota</taxon>
        <taxon>Fungi</taxon>
        <taxon>Dikarya</taxon>
        <taxon>Ascomycota</taxon>
        <taxon>Pezizomycotina</taxon>
        <taxon>Dothideomycetes</taxon>
        <taxon>Dothideomycetidae</taxon>
        <taxon>Myriangiales</taxon>
        <taxon>Elsinoaceae</taxon>
        <taxon>Sphaceloma</taxon>
    </lineage>
</organism>
<proteinExistence type="predicted"/>
<name>A0A2K1QK83_9PEZI</name>
<dbReference type="EMBL" id="NKHZ01000077">
    <property type="protein sequence ID" value="PNS15290.1"/>
    <property type="molecule type" value="Genomic_DNA"/>
</dbReference>